<gene>
    <name evidence="6" type="ORF">ACFP1G_12630</name>
</gene>
<dbReference type="RefSeq" id="WP_225426714.1">
    <property type="nucleotide sequence ID" value="NZ_JBHSSK010000041.1"/>
</dbReference>
<evidence type="ECO:0000256" key="4">
    <source>
        <dbReference type="ARBA" id="ARBA00023125"/>
    </source>
</evidence>
<evidence type="ECO:0000256" key="1">
    <source>
        <dbReference type="ARBA" id="ARBA00002190"/>
    </source>
</evidence>
<comment type="function">
    <text evidence="1">Required for the transposition of the insertion element.</text>
</comment>
<organism evidence="6 7">
    <name type="scientific">Levilactobacillus tongjiangensis</name>
    <dbReference type="NCBI Taxonomy" id="2486023"/>
    <lineage>
        <taxon>Bacteria</taxon>
        <taxon>Bacillati</taxon>
        <taxon>Bacillota</taxon>
        <taxon>Bacilli</taxon>
        <taxon>Lactobacillales</taxon>
        <taxon>Lactobacillaceae</taxon>
        <taxon>Levilactobacillus</taxon>
    </lineage>
</organism>
<evidence type="ECO:0000256" key="2">
    <source>
        <dbReference type="ARBA" id="ARBA00010961"/>
    </source>
</evidence>
<comment type="similarity">
    <text evidence="2">Belongs to the transposase mutator family.</text>
</comment>
<evidence type="ECO:0000313" key="7">
    <source>
        <dbReference type="Proteomes" id="UP001596254"/>
    </source>
</evidence>
<dbReference type="InterPro" id="IPR001207">
    <property type="entry name" value="Transposase_mutator"/>
</dbReference>
<keyword evidence="3" id="KW-0815">Transposition</keyword>
<evidence type="ECO:0000256" key="3">
    <source>
        <dbReference type="ARBA" id="ARBA00022578"/>
    </source>
</evidence>
<comment type="caution">
    <text evidence="6">The sequence shown here is derived from an EMBL/GenBank/DDBJ whole genome shotgun (WGS) entry which is preliminary data.</text>
</comment>
<evidence type="ECO:0000256" key="5">
    <source>
        <dbReference type="ARBA" id="ARBA00023172"/>
    </source>
</evidence>
<dbReference type="EMBL" id="JBHSSK010000041">
    <property type="protein sequence ID" value="MFC6208300.1"/>
    <property type="molecule type" value="Genomic_DNA"/>
</dbReference>
<proteinExistence type="inferred from homology"/>
<accession>A0ABW1SX32</accession>
<name>A0ABW1SX32_9LACO</name>
<evidence type="ECO:0000313" key="6">
    <source>
        <dbReference type="EMBL" id="MFC6208300.1"/>
    </source>
</evidence>
<dbReference type="Proteomes" id="UP001596254">
    <property type="component" value="Unassembled WGS sequence"/>
</dbReference>
<reference evidence="7" key="1">
    <citation type="journal article" date="2019" name="Int. J. Syst. Evol. Microbiol.">
        <title>The Global Catalogue of Microorganisms (GCM) 10K type strain sequencing project: providing services to taxonomists for standard genome sequencing and annotation.</title>
        <authorList>
            <consortium name="The Broad Institute Genomics Platform"/>
            <consortium name="The Broad Institute Genome Sequencing Center for Infectious Disease"/>
            <person name="Wu L."/>
            <person name="Ma J."/>
        </authorList>
    </citation>
    <scope>NUCLEOTIDE SEQUENCE [LARGE SCALE GENOMIC DNA]</scope>
    <source>
        <strain evidence="7">CCM 8905</strain>
    </source>
</reference>
<dbReference type="Pfam" id="PF00872">
    <property type="entry name" value="Transposase_mut"/>
    <property type="match status" value="1"/>
</dbReference>
<keyword evidence="7" id="KW-1185">Reference proteome</keyword>
<keyword evidence="5" id="KW-0233">DNA recombination</keyword>
<protein>
    <submittedName>
        <fullName evidence="6">Transposase</fullName>
    </submittedName>
</protein>
<keyword evidence="4" id="KW-0238">DNA-binding</keyword>
<sequence>MNQFNKDIIAALSSDKDITLNEVLRRQIEVAANQFLQNELTAVLGYEPHTRIDRSKDDVNYRNGTYTLLCYTSICQDKTAFSISRFATPHQQLKSRY</sequence>